<sequence length="1306" mass="143928">MRLLHEASMPSSHVPVKRRADNDPALDHAPPPSKMHRTSLALEAGFADAASPSGQPQRRKTASEKVSSRTGQACDRCKSGSQCVTTDRITQRATVRGHTEAVERERDNARQHIAELEEQLRELGQTPRSQFSYDQAYYPPSSNHASTAQDSQEASLAGDGYLSANTHPGFPAQQNTLLSQPIGTSLSVFGMKIDIANFADAANEPKDSPSSFEAYHASVFQNNPQSSHSGPAVLPLTRQECMGLAEQFVYGINPWMPTLHPPDFFALIEKLYDSTGYRSTYQPTAAETVMVHMALANIKYQMGMRNQYGGPQSKTLLDQAFAHYHYSLTHLQGLTRGRTLADFQAMCMFCVLTRCFPSANVAWYITHFTLNCAVEMGLHRTLRAFPEEYNKAKPVTTQMRKCAFWTVYMIHVSVAAKLGRPMCIRSEDFDIEAPEPTETSSSFDRAHPSSGGVSFTAVSYMYQLAQLHADMHVTMYAVRPKGNYISQLREFEARLDKWRASLPPELVHGTPESTEMTNRPFANWILYCASDVNLALHHPAACRSRTPEVLSGNLTACIAAASDIIKGIVALRSTKSVDTTWMSVMTLISALFTSLFAYWERRDMLSSSDLSKLKYETDVGLDVLSEAGESLRAGPGLRTAVEGIMYRWITSLDALLTEKTAVAAAANAAAATSITKQRQHSATSAEQRSSNMFDTGYKHDAHQQYAQAGVDTQHTMEHRNSQAVLQNEFASHPSSRNNSMTGAYAASGYNTQFANAFAVAHPTFAEMTASNGFVSPNQAGAASLDASGANALLAMNGMATEHGTQLGSSQGVDSVSIGRGDVGAAGHEIEKSLEDFRETDKLLRKLREQQDVLRTLQDDYENERESRINWQKKARDQEQQYNDIKLQSDAGPFVLALIDGDGAPFLDALIQAHGESGGADAAHKLMQRITSFIAEQQDIPSRSAVMVRIYANLEGLAKCLRHFGVITHVDELIAFFRGFSSSQFLFDFVDVGPGKERADTKLREHFNMFLGNTQCKHIILGGICHDNGYRNILIPYSRNTGVTSRVTLLQTYDKCAIEYKTSGFELIQWPDVFRRIELGSPPPGIMRPSAGPLGLPTRTLEPPSPSASSAGENNFLNGSSVNHNSRTPPSSGSKPMPPPYRDSSTNGASAAPQPSDNREEKNRGRKLFTNHDGCRLDPPLHPPPTPQAKVNVNYRLQNEGKLCNRYHIAGACHLEGRPGHHYVHGVRLQGADLNHFIQQARSSPCLKGLYCHDYDCTNGHVCPNKNCTYGKTCKFSPEMHRENIHMVATRRVFENGDVQAVNLPVE</sequence>
<feature type="region of interest" description="Disordered" evidence="2">
    <location>
        <begin position="132"/>
        <end position="176"/>
    </location>
</feature>
<dbReference type="GO" id="GO:0006351">
    <property type="term" value="P:DNA-templated transcription"/>
    <property type="evidence" value="ECO:0007669"/>
    <property type="project" value="InterPro"/>
</dbReference>
<keyword evidence="5" id="KW-1185">Reference proteome</keyword>
<dbReference type="InterPro" id="IPR057683">
    <property type="entry name" value="DUF7923"/>
</dbReference>
<dbReference type="GO" id="GO:0003677">
    <property type="term" value="F:DNA binding"/>
    <property type="evidence" value="ECO:0007669"/>
    <property type="project" value="InterPro"/>
</dbReference>
<accession>A0A5N6KVA5</accession>
<evidence type="ECO:0000259" key="3">
    <source>
        <dbReference type="SMART" id="SM00906"/>
    </source>
</evidence>
<feature type="compositionally biased region" description="Polar residues" evidence="2">
    <location>
        <begin position="1111"/>
        <end position="1127"/>
    </location>
</feature>
<feature type="region of interest" description="Disordered" evidence="2">
    <location>
        <begin position="1"/>
        <end position="78"/>
    </location>
</feature>
<dbReference type="PANTHER" id="PTHR37543">
    <property type="entry name" value="CCCH ZINC FINGER DNA BINDING PROTEIN (AFU_ORTHOLOGUE AFUA_5G12760)"/>
    <property type="match status" value="1"/>
</dbReference>
<keyword evidence="1" id="KW-0175">Coiled coil</keyword>
<evidence type="ECO:0000256" key="2">
    <source>
        <dbReference type="SAM" id="MobiDB-lite"/>
    </source>
</evidence>
<feature type="domain" description="Xylanolytic transcriptional activator regulatory" evidence="3">
    <location>
        <begin position="362"/>
        <end position="442"/>
    </location>
</feature>
<dbReference type="SMART" id="SM00906">
    <property type="entry name" value="Fungal_trans"/>
    <property type="match status" value="1"/>
</dbReference>
<proteinExistence type="predicted"/>
<dbReference type="Pfam" id="PF25540">
    <property type="entry name" value="DUF7923"/>
    <property type="match status" value="1"/>
</dbReference>
<dbReference type="OrthoDB" id="4456959at2759"/>
<comment type="caution">
    <text evidence="4">The sequence shown here is derived from an EMBL/GenBank/DDBJ whole genome shotgun (WGS) entry which is preliminary data.</text>
</comment>
<evidence type="ECO:0000313" key="4">
    <source>
        <dbReference type="EMBL" id="KAB8343133.1"/>
    </source>
</evidence>
<feature type="region of interest" description="Disordered" evidence="2">
    <location>
        <begin position="1080"/>
        <end position="1188"/>
    </location>
</feature>
<dbReference type="InterPro" id="IPR057654">
    <property type="entry name" value="Znf-CCCH_tandem"/>
</dbReference>
<dbReference type="Pfam" id="PF04082">
    <property type="entry name" value="Fungal_trans"/>
    <property type="match status" value="1"/>
</dbReference>
<dbReference type="EMBL" id="VIBQ01000012">
    <property type="protein sequence ID" value="KAB8343133.1"/>
    <property type="molecule type" value="Genomic_DNA"/>
</dbReference>
<dbReference type="CDD" id="cd12148">
    <property type="entry name" value="fungal_TF_MHR"/>
    <property type="match status" value="1"/>
</dbReference>
<dbReference type="InterPro" id="IPR007219">
    <property type="entry name" value="XnlR_reg_dom"/>
</dbReference>
<feature type="coiled-coil region" evidence="1">
    <location>
        <begin position="99"/>
        <end position="126"/>
    </location>
</feature>
<dbReference type="PANTHER" id="PTHR37543:SF1">
    <property type="entry name" value="CCCH ZINC FINGER DNA BINDING PROTEIN (AFU_ORTHOLOGUE AFUA_5G12760)"/>
    <property type="match status" value="1"/>
</dbReference>
<name>A0A5N6KVA5_9ROSI</name>
<feature type="coiled-coil region" evidence="1">
    <location>
        <begin position="829"/>
        <end position="880"/>
    </location>
</feature>
<dbReference type="Pfam" id="PF25543">
    <property type="entry name" value="zf-CCCH_tandem"/>
    <property type="match status" value="1"/>
</dbReference>
<dbReference type="GO" id="GO:0008270">
    <property type="term" value="F:zinc ion binding"/>
    <property type="evidence" value="ECO:0007669"/>
    <property type="project" value="InterPro"/>
</dbReference>
<protein>
    <recommendedName>
        <fullName evidence="3">Xylanolytic transcriptional activator regulatory domain-containing protein</fullName>
    </recommendedName>
</protein>
<feature type="compositionally biased region" description="Polar residues" evidence="2">
    <location>
        <begin position="1142"/>
        <end position="1155"/>
    </location>
</feature>
<reference evidence="4 5" key="1">
    <citation type="submission" date="2019-06" db="EMBL/GenBank/DDBJ databases">
        <title>A chromosomal-level reference genome of Carpinus fangiana (Coryloideae, Betulaceae).</title>
        <authorList>
            <person name="Yang X."/>
            <person name="Wang Z."/>
            <person name="Zhang L."/>
            <person name="Hao G."/>
            <person name="Liu J."/>
            <person name="Yang Y."/>
        </authorList>
    </citation>
    <scope>NUCLEOTIDE SEQUENCE [LARGE SCALE GENOMIC DNA]</scope>
    <source>
        <strain evidence="4">Cfa_2016G</strain>
        <tissue evidence="4">Leaf</tissue>
    </source>
</reference>
<organism evidence="4 5">
    <name type="scientific">Carpinus fangiana</name>
    <dbReference type="NCBI Taxonomy" id="176857"/>
    <lineage>
        <taxon>Eukaryota</taxon>
        <taxon>Viridiplantae</taxon>
        <taxon>Streptophyta</taxon>
        <taxon>Embryophyta</taxon>
        <taxon>Tracheophyta</taxon>
        <taxon>Spermatophyta</taxon>
        <taxon>Magnoliopsida</taxon>
        <taxon>eudicotyledons</taxon>
        <taxon>Gunneridae</taxon>
        <taxon>Pentapetalae</taxon>
        <taxon>rosids</taxon>
        <taxon>fabids</taxon>
        <taxon>Fagales</taxon>
        <taxon>Betulaceae</taxon>
        <taxon>Carpinus</taxon>
    </lineage>
</organism>
<evidence type="ECO:0000313" key="5">
    <source>
        <dbReference type="Proteomes" id="UP000327013"/>
    </source>
</evidence>
<dbReference type="Proteomes" id="UP000327013">
    <property type="component" value="Unassembled WGS sequence"/>
</dbReference>
<evidence type="ECO:0000256" key="1">
    <source>
        <dbReference type="SAM" id="Coils"/>
    </source>
</evidence>
<gene>
    <name evidence="4" type="ORF">FH972_022726</name>
</gene>
<feature type="compositionally biased region" description="Polar residues" evidence="2">
    <location>
        <begin position="140"/>
        <end position="154"/>
    </location>
</feature>